<evidence type="ECO:0000313" key="3">
    <source>
        <dbReference type="EMBL" id="KAK0492618.1"/>
    </source>
</evidence>
<keyword evidence="2" id="KW-0812">Transmembrane</keyword>
<evidence type="ECO:0000313" key="4">
    <source>
        <dbReference type="Proteomes" id="UP001175228"/>
    </source>
</evidence>
<gene>
    <name evidence="3" type="ORF">EDD18DRAFT_1409006</name>
</gene>
<keyword evidence="4" id="KW-1185">Reference proteome</keyword>
<name>A0AA39PXW5_9AGAR</name>
<evidence type="ECO:0000256" key="2">
    <source>
        <dbReference type="SAM" id="Phobius"/>
    </source>
</evidence>
<proteinExistence type="predicted"/>
<reference evidence="3" key="1">
    <citation type="submission" date="2023-06" db="EMBL/GenBank/DDBJ databases">
        <authorList>
            <consortium name="Lawrence Berkeley National Laboratory"/>
            <person name="Ahrendt S."/>
            <person name="Sahu N."/>
            <person name="Indic B."/>
            <person name="Wong-Bajracharya J."/>
            <person name="Merenyi Z."/>
            <person name="Ke H.-M."/>
            <person name="Monk M."/>
            <person name="Kocsube S."/>
            <person name="Drula E."/>
            <person name="Lipzen A."/>
            <person name="Balint B."/>
            <person name="Henrissat B."/>
            <person name="Andreopoulos B."/>
            <person name="Martin F.M."/>
            <person name="Harder C.B."/>
            <person name="Rigling D."/>
            <person name="Ford K.L."/>
            <person name="Foster G.D."/>
            <person name="Pangilinan J."/>
            <person name="Papanicolaou A."/>
            <person name="Barry K."/>
            <person name="LaButti K."/>
            <person name="Viragh M."/>
            <person name="Koriabine M."/>
            <person name="Yan M."/>
            <person name="Riley R."/>
            <person name="Champramary S."/>
            <person name="Plett K.L."/>
            <person name="Tsai I.J."/>
            <person name="Slot J."/>
            <person name="Sipos G."/>
            <person name="Plett J."/>
            <person name="Nagy L.G."/>
            <person name="Grigoriev I.V."/>
        </authorList>
    </citation>
    <scope>NUCLEOTIDE SEQUENCE</scope>
    <source>
        <strain evidence="3">HWK02</strain>
    </source>
</reference>
<feature type="region of interest" description="Disordered" evidence="1">
    <location>
        <begin position="243"/>
        <end position="262"/>
    </location>
</feature>
<evidence type="ECO:0008006" key="5">
    <source>
        <dbReference type="Google" id="ProtNLM"/>
    </source>
</evidence>
<keyword evidence="2" id="KW-1133">Transmembrane helix</keyword>
<keyword evidence="2" id="KW-0472">Membrane</keyword>
<protein>
    <recommendedName>
        <fullName evidence="5">Transmembrane protein</fullName>
    </recommendedName>
</protein>
<feature type="compositionally biased region" description="Polar residues" evidence="1">
    <location>
        <begin position="363"/>
        <end position="376"/>
    </location>
</feature>
<evidence type="ECO:0000256" key="1">
    <source>
        <dbReference type="SAM" id="MobiDB-lite"/>
    </source>
</evidence>
<accession>A0AA39PXW5</accession>
<dbReference type="Proteomes" id="UP001175228">
    <property type="component" value="Unassembled WGS sequence"/>
</dbReference>
<organism evidence="3 4">
    <name type="scientific">Armillaria luteobubalina</name>
    <dbReference type="NCBI Taxonomy" id="153913"/>
    <lineage>
        <taxon>Eukaryota</taxon>
        <taxon>Fungi</taxon>
        <taxon>Dikarya</taxon>
        <taxon>Basidiomycota</taxon>
        <taxon>Agaricomycotina</taxon>
        <taxon>Agaricomycetes</taxon>
        <taxon>Agaricomycetidae</taxon>
        <taxon>Agaricales</taxon>
        <taxon>Marasmiineae</taxon>
        <taxon>Physalacriaceae</taxon>
        <taxon>Armillaria</taxon>
    </lineage>
</organism>
<feature type="region of interest" description="Disordered" evidence="1">
    <location>
        <begin position="344"/>
        <end position="388"/>
    </location>
</feature>
<comment type="caution">
    <text evidence="3">The sequence shown here is derived from an EMBL/GenBank/DDBJ whole genome shotgun (WGS) entry which is preliminary data.</text>
</comment>
<dbReference type="EMBL" id="JAUEPU010000028">
    <property type="protein sequence ID" value="KAK0492618.1"/>
    <property type="molecule type" value="Genomic_DNA"/>
</dbReference>
<feature type="transmembrane region" description="Helical" evidence="2">
    <location>
        <begin position="279"/>
        <end position="297"/>
    </location>
</feature>
<dbReference type="AlphaFoldDB" id="A0AA39PXW5"/>
<sequence>MDGCIPVSDSDGRIRAPVDPRQINKSSLPVLQATYDPAAPIVPFRFENEYYIPMNACVKTCEMHSDSHIDFASEDDIQSVLRLMYNLPHIYCIYEIFHTPYGDYEPFPSTPRQKPPDRVIHRDATPHYFVSASQGFHFEDFEGNVTAGIPITLSWLRNVDDPNQMDFQLRNTARTLPPVDSSFSLTNLTQLSGTTNVTFPKSGGHVIDATFNQTTFPATTQTFGVTPLPAETAIVSVSVKPLPSSVTETGQPPSSPSGSAQSTVIVPMNLNSTHRSRRAPIIIGAVIGSLLALLLLFGHHLSGYPKMVPGLNSYSLPVGNRHNKIISPMLADEMAPDVGTGSLELVEGGPQRNGIEVDDGEQRSNIATPVHNNISEGPSPRGENLQSPLDDVGAEVLRLRDQVLQLVERVQGNAFDPPPAYAST</sequence>